<dbReference type="EMBL" id="FOLQ01000005">
    <property type="protein sequence ID" value="SFD46879.1"/>
    <property type="molecule type" value="Genomic_DNA"/>
</dbReference>
<keyword evidence="2" id="KW-1133">Transmembrane helix</keyword>
<feature type="coiled-coil region" evidence="1">
    <location>
        <begin position="40"/>
        <end position="79"/>
    </location>
</feature>
<keyword evidence="1" id="KW-0175">Coiled coil</keyword>
<evidence type="ECO:0000313" key="4">
    <source>
        <dbReference type="Proteomes" id="UP000198598"/>
    </source>
</evidence>
<reference evidence="3 4" key="1">
    <citation type="submission" date="2016-10" db="EMBL/GenBank/DDBJ databases">
        <authorList>
            <person name="de Groot N.N."/>
        </authorList>
    </citation>
    <scope>NUCLEOTIDE SEQUENCE [LARGE SCALE GENOMIC DNA]</scope>
    <source>
        <strain evidence="3 4">DSM 26130</strain>
    </source>
</reference>
<keyword evidence="2" id="KW-0812">Transmembrane</keyword>
<name>A0A1I1SK74_9BACT</name>
<proteinExistence type="predicted"/>
<protein>
    <recommendedName>
        <fullName evidence="5">Transmembrane protein</fullName>
    </recommendedName>
</protein>
<feature type="transmembrane region" description="Helical" evidence="2">
    <location>
        <begin position="241"/>
        <end position="260"/>
    </location>
</feature>
<evidence type="ECO:0000256" key="2">
    <source>
        <dbReference type="SAM" id="Phobius"/>
    </source>
</evidence>
<sequence>MVSMNDSTSPFQGKTVPLHGKPMTFENIEAAGLTEEELEIQAVEEGLAQRKAQLQQQKQAAAAEERNRLTVQLNKAKDAGVNFRREARETTSEAEKRQLYEWATEADLEVGRLESELGIVRKADQPAVRHQTFFQRNRWAVAVCQVLAVLVAVLYFHGQFNNFGDNIREINHGLQADEKMNAYDDTSMQKLMYEKMVVFIDIPLALLLLFIVAPFMGNYVLPFMKSKKDFYTEFFEDLTPWQRSIITIILSLGLLFYLAVSHNVKP</sequence>
<accession>A0A1I1SK74</accession>
<dbReference type="Proteomes" id="UP000198598">
    <property type="component" value="Unassembled WGS sequence"/>
</dbReference>
<feature type="transmembrane region" description="Helical" evidence="2">
    <location>
        <begin position="197"/>
        <end position="221"/>
    </location>
</feature>
<evidence type="ECO:0000256" key="1">
    <source>
        <dbReference type="SAM" id="Coils"/>
    </source>
</evidence>
<dbReference type="STRING" id="662367.SAMN05216167_105139"/>
<organism evidence="3 4">
    <name type="scientific">Spirosoma endophyticum</name>
    <dbReference type="NCBI Taxonomy" id="662367"/>
    <lineage>
        <taxon>Bacteria</taxon>
        <taxon>Pseudomonadati</taxon>
        <taxon>Bacteroidota</taxon>
        <taxon>Cytophagia</taxon>
        <taxon>Cytophagales</taxon>
        <taxon>Cytophagaceae</taxon>
        <taxon>Spirosoma</taxon>
    </lineage>
</organism>
<dbReference type="AlphaFoldDB" id="A0A1I1SK74"/>
<evidence type="ECO:0000313" key="3">
    <source>
        <dbReference type="EMBL" id="SFD46879.1"/>
    </source>
</evidence>
<gene>
    <name evidence="3" type="ORF">SAMN05216167_105139</name>
</gene>
<feature type="transmembrane region" description="Helical" evidence="2">
    <location>
        <begin position="139"/>
        <end position="158"/>
    </location>
</feature>
<keyword evidence="4" id="KW-1185">Reference proteome</keyword>
<evidence type="ECO:0008006" key="5">
    <source>
        <dbReference type="Google" id="ProtNLM"/>
    </source>
</evidence>
<keyword evidence="2" id="KW-0472">Membrane</keyword>